<accession>A0A2T4U1N6</accession>
<dbReference type="Proteomes" id="UP000240509">
    <property type="component" value="Unassembled WGS sequence"/>
</dbReference>
<dbReference type="EMBL" id="PZJJ01000067">
    <property type="protein sequence ID" value="PTL37310.1"/>
    <property type="molecule type" value="Genomic_DNA"/>
</dbReference>
<gene>
    <name evidence="2" type="ORF">C6Y45_17160</name>
</gene>
<dbReference type="PROSITE" id="PS50965">
    <property type="entry name" value="NERD"/>
    <property type="match status" value="1"/>
</dbReference>
<sequence>MEIKKQQPPRILARYDLLLDCLPSTHPKRPAVQHDYFNHRAGYAGESQLPYYMQFLKEEPLILYQPRLENGQKRYFQMDAVVVTPHFLLITEVKNYKGELRLEPQFAQLIQSTKGEEKVYPCPIQQSRRQELQLKAWLTSNGFPSIPVYSHICIANDYSRITCDQPVPNFSHITKLPAVYQTLLEQNKRKYLAADKCRILAEKLAASHVPEPGDLLKKYDLSPEELSLQVSCPSCEEGYMVRAFGRWSCCLCRTAQPETPQRLFRCYGLFIGRTITVREASRLLNISSLSTVRRILYPYVDKQSGKTKKSIYRWKEDLLS</sequence>
<organism evidence="2 3">
    <name type="scientific">Alkalicoccus saliphilus</name>
    <dbReference type="NCBI Taxonomy" id="200989"/>
    <lineage>
        <taxon>Bacteria</taxon>
        <taxon>Bacillati</taxon>
        <taxon>Bacillota</taxon>
        <taxon>Bacilli</taxon>
        <taxon>Bacillales</taxon>
        <taxon>Bacillaceae</taxon>
        <taxon>Alkalicoccus</taxon>
    </lineage>
</organism>
<proteinExistence type="predicted"/>
<keyword evidence="3" id="KW-1185">Reference proteome</keyword>
<evidence type="ECO:0000313" key="2">
    <source>
        <dbReference type="EMBL" id="PTL37310.1"/>
    </source>
</evidence>
<dbReference type="OrthoDB" id="569879at2"/>
<dbReference type="RefSeq" id="WP_107586447.1">
    <property type="nucleotide sequence ID" value="NZ_PZJJ01000067.1"/>
</dbReference>
<dbReference type="Pfam" id="PF08378">
    <property type="entry name" value="NERD"/>
    <property type="match status" value="1"/>
</dbReference>
<comment type="caution">
    <text evidence="2">The sequence shown here is derived from an EMBL/GenBank/DDBJ whole genome shotgun (WGS) entry which is preliminary data.</text>
</comment>
<protein>
    <recommendedName>
        <fullName evidence="1">NERD domain-containing protein</fullName>
    </recommendedName>
</protein>
<evidence type="ECO:0000313" key="3">
    <source>
        <dbReference type="Proteomes" id="UP000240509"/>
    </source>
</evidence>
<reference evidence="2 3" key="1">
    <citation type="submission" date="2018-03" db="EMBL/GenBank/DDBJ databases">
        <title>Alkalicoccus saliphilus sp. nov., isolated from a mineral pool.</title>
        <authorList>
            <person name="Zhao B."/>
        </authorList>
    </citation>
    <scope>NUCLEOTIDE SEQUENCE [LARGE SCALE GENOMIC DNA]</scope>
    <source>
        <strain evidence="2 3">6AG</strain>
    </source>
</reference>
<feature type="domain" description="NERD" evidence="1">
    <location>
        <begin position="41"/>
        <end position="157"/>
    </location>
</feature>
<name>A0A2T4U1N6_9BACI</name>
<evidence type="ECO:0000259" key="1">
    <source>
        <dbReference type="PROSITE" id="PS50965"/>
    </source>
</evidence>
<dbReference type="InterPro" id="IPR011528">
    <property type="entry name" value="NERD"/>
</dbReference>
<dbReference type="AlphaFoldDB" id="A0A2T4U1N6"/>